<proteinExistence type="predicted"/>
<gene>
    <name evidence="2" type="ORF">AGERDE_LOCUS3032</name>
</gene>
<organism evidence="2 3">
    <name type="scientific">Ambispora gerdemannii</name>
    <dbReference type="NCBI Taxonomy" id="144530"/>
    <lineage>
        <taxon>Eukaryota</taxon>
        <taxon>Fungi</taxon>
        <taxon>Fungi incertae sedis</taxon>
        <taxon>Mucoromycota</taxon>
        <taxon>Glomeromycotina</taxon>
        <taxon>Glomeromycetes</taxon>
        <taxon>Archaeosporales</taxon>
        <taxon>Ambisporaceae</taxon>
        <taxon>Ambispora</taxon>
    </lineage>
</organism>
<dbReference type="AlphaFoldDB" id="A0A9N8ZAN1"/>
<comment type="caution">
    <text evidence="2">The sequence shown here is derived from an EMBL/GenBank/DDBJ whole genome shotgun (WGS) entry which is preliminary data.</text>
</comment>
<feature type="non-terminal residue" evidence="2">
    <location>
        <position position="565"/>
    </location>
</feature>
<name>A0A9N8ZAN1_9GLOM</name>
<accession>A0A9N8ZAN1</accession>
<keyword evidence="3" id="KW-1185">Reference proteome</keyword>
<dbReference type="OrthoDB" id="4062651at2759"/>
<keyword evidence="1" id="KW-0812">Transmembrane</keyword>
<feature type="transmembrane region" description="Helical" evidence="1">
    <location>
        <begin position="279"/>
        <end position="296"/>
    </location>
</feature>
<evidence type="ECO:0000313" key="2">
    <source>
        <dbReference type="EMBL" id="CAG8477000.1"/>
    </source>
</evidence>
<evidence type="ECO:0000313" key="3">
    <source>
        <dbReference type="Proteomes" id="UP000789831"/>
    </source>
</evidence>
<protein>
    <submittedName>
        <fullName evidence="2">6672_t:CDS:1</fullName>
    </submittedName>
</protein>
<dbReference type="EMBL" id="CAJVPL010000273">
    <property type="protein sequence ID" value="CAG8477000.1"/>
    <property type="molecule type" value="Genomic_DNA"/>
</dbReference>
<dbReference type="SUPFAM" id="SSF56112">
    <property type="entry name" value="Protein kinase-like (PK-like)"/>
    <property type="match status" value="1"/>
</dbReference>
<keyword evidence="1" id="KW-0472">Membrane</keyword>
<reference evidence="2" key="1">
    <citation type="submission" date="2021-06" db="EMBL/GenBank/DDBJ databases">
        <authorList>
            <person name="Kallberg Y."/>
            <person name="Tangrot J."/>
            <person name="Rosling A."/>
        </authorList>
    </citation>
    <scope>NUCLEOTIDE SEQUENCE</scope>
    <source>
        <strain evidence="2">MT106</strain>
    </source>
</reference>
<dbReference type="Proteomes" id="UP000789831">
    <property type="component" value="Unassembled WGS sequence"/>
</dbReference>
<sequence length="565" mass="64333">KLNIVSTKFNANVGDELEGVKLEPFSKIIEYFSDSLADKHIKIIVQLPDNITSQEVDQLRRELSTLQMEHQMTLKRTASSLEGSSSKRQKIQETQVENAQKKLIDTVLAMPGPLSVSYPSKFRKFQEDNSIIFLGRPASRIGPPVVLYHKVFGEFVQNFENEELAITSDVAKNTMGVIGAAQEIYNVENDRVNAMNSSFQDIFGPLSTINNADKTEVDAALQTVAGGLNQEAALAILEYKNEIGTGSNDPTIQGSVVYARYWSQNQHERIRRRCCCPSFVIGIAGPWMCVLGAVYLRDMILVEPLTDFLCLTYRSRNDKRIRLVARLLEALKRGFDTLRAYYNSVKDISEDNEARFFPYLQYFGHKHNVTRFRYIDLLTKDLTRPVWIVETENGEKLVVKYVEKYHENAHKSCAKEGLAPKLLYASPRMPGGHRQVVMEYVDAITLHDTISDIRDNRDAAESVYYDVNYIITKVLHPQELVFADLRSPNILVINQDKKFHGMLVDFDWCGVRNKDAYPMAINMELLWPEGVEPGAFLAKKHDNAMLEKLRKELIRPSLAEEHCVV</sequence>
<dbReference type="InterPro" id="IPR011009">
    <property type="entry name" value="Kinase-like_dom_sf"/>
</dbReference>
<keyword evidence="1" id="KW-1133">Transmembrane helix</keyword>
<evidence type="ECO:0000256" key="1">
    <source>
        <dbReference type="SAM" id="Phobius"/>
    </source>
</evidence>